<dbReference type="SUPFAM" id="SSF55729">
    <property type="entry name" value="Acyl-CoA N-acyltransferases (Nat)"/>
    <property type="match status" value="2"/>
</dbReference>
<evidence type="ECO:0000313" key="6">
    <source>
        <dbReference type="Proteomes" id="UP000254807"/>
    </source>
</evidence>
<protein>
    <submittedName>
        <fullName evidence="5">GNAT family acetyltransferase</fullName>
    </submittedName>
</protein>
<dbReference type="Gene3D" id="3.40.630.30">
    <property type="match status" value="2"/>
</dbReference>
<feature type="domain" description="N-acetyltransferase" evidence="4">
    <location>
        <begin position="7"/>
        <end position="162"/>
    </location>
</feature>
<dbReference type="CDD" id="cd04301">
    <property type="entry name" value="NAT_SF"/>
    <property type="match status" value="1"/>
</dbReference>
<dbReference type="Pfam" id="PF13673">
    <property type="entry name" value="Acetyltransf_10"/>
    <property type="match status" value="1"/>
</dbReference>
<dbReference type="GO" id="GO:0005737">
    <property type="term" value="C:cytoplasm"/>
    <property type="evidence" value="ECO:0007669"/>
    <property type="project" value="TreeGrafter"/>
</dbReference>
<evidence type="ECO:0000256" key="1">
    <source>
        <dbReference type="ARBA" id="ARBA00022679"/>
    </source>
</evidence>
<evidence type="ECO:0000259" key="4">
    <source>
        <dbReference type="PROSITE" id="PS51186"/>
    </source>
</evidence>
<dbReference type="PANTHER" id="PTHR43792:SF8">
    <property type="entry name" value="[RIBOSOMAL PROTEIN US5]-ALANINE N-ACETYLTRANSFERASE"/>
    <property type="match status" value="1"/>
</dbReference>
<dbReference type="PROSITE" id="PS51186">
    <property type="entry name" value="GNAT"/>
    <property type="match status" value="2"/>
</dbReference>
<keyword evidence="6" id="KW-1185">Reference proteome</keyword>
<reference evidence="5 6" key="1">
    <citation type="submission" date="2018-06" db="EMBL/GenBank/DDBJ databases">
        <authorList>
            <consortium name="Pathogen Informatics"/>
            <person name="Doyle S."/>
        </authorList>
    </citation>
    <scope>NUCLEOTIDE SEQUENCE [LARGE SCALE GENOMIC DNA]</scope>
    <source>
        <strain evidence="5 6">NCTC12360</strain>
    </source>
</reference>
<keyword evidence="1 5" id="KW-0808">Transferase</keyword>
<name>A0A376GV20_ENTGA</name>
<sequence>MIETTRLILRHWQNSDAKELFELAKDPAIGPRAGWSPHQSVAESETIITDVFNTNETTYAICLKDGTPIGSIGIMPISKEFMLPPAVEVGYWIGKAYWGQGYTVEALTAILADQFAREPKLTVWAGYYDGNEQSWRVQQKCGFVYQLTQTVEVPLLNEQRKEHFTSLTYNQWLAVSENGQGTAIQQKENNSSTIHYSKHLPEDPQQVLSLYQDAGWSLYIREPEVLWAALQQSHVITAWQQERLVGLVRGITDQQTILYIQDLLVLKEFQRQGIGQTLLKKIVGDYPKIRQKILLTDDTKKTRAFYEACGFQTVEKSHAVAFLYAANKVSEGLSS</sequence>
<dbReference type="GO" id="GO:0008999">
    <property type="term" value="F:protein-N-terminal-alanine acetyltransferase activity"/>
    <property type="evidence" value="ECO:0007669"/>
    <property type="project" value="TreeGrafter"/>
</dbReference>
<dbReference type="OrthoDB" id="9775804at2"/>
<dbReference type="InterPro" id="IPR051531">
    <property type="entry name" value="N-acetyltransferase"/>
</dbReference>
<evidence type="ECO:0000256" key="3">
    <source>
        <dbReference type="ARBA" id="ARBA00038502"/>
    </source>
</evidence>
<dbReference type="EMBL" id="UFYW01000001">
    <property type="protein sequence ID" value="STD82401.1"/>
    <property type="molecule type" value="Genomic_DNA"/>
</dbReference>
<evidence type="ECO:0000256" key="2">
    <source>
        <dbReference type="ARBA" id="ARBA00023315"/>
    </source>
</evidence>
<comment type="similarity">
    <text evidence="3">Belongs to the acetyltransferase family. RimJ subfamily.</text>
</comment>
<accession>A0A376GV20</accession>
<dbReference type="InterPro" id="IPR000182">
    <property type="entry name" value="GNAT_dom"/>
</dbReference>
<dbReference type="Proteomes" id="UP000254807">
    <property type="component" value="Unassembled WGS sequence"/>
</dbReference>
<proteinExistence type="inferred from homology"/>
<keyword evidence="2" id="KW-0012">Acyltransferase</keyword>
<feature type="domain" description="N-acetyltransferase" evidence="4">
    <location>
        <begin position="194"/>
        <end position="329"/>
    </location>
</feature>
<dbReference type="InterPro" id="IPR016181">
    <property type="entry name" value="Acyl_CoA_acyltransferase"/>
</dbReference>
<dbReference type="AlphaFoldDB" id="A0A376GV20"/>
<gene>
    <name evidence="5" type="ORF">NCTC12360_00826</name>
</gene>
<evidence type="ECO:0000313" key="5">
    <source>
        <dbReference type="EMBL" id="STD82401.1"/>
    </source>
</evidence>
<dbReference type="Pfam" id="PF13302">
    <property type="entry name" value="Acetyltransf_3"/>
    <property type="match status" value="1"/>
</dbReference>
<dbReference type="PANTHER" id="PTHR43792">
    <property type="entry name" value="GNAT FAMILY, PUTATIVE (AFU_ORTHOLOGUE AFUA_3G00765)-RELATED-RELATED"/>
    <property type="match status" value="1"/>
</dbReference>
<organism evidence="5 6">
    <name type="scientific">Enterococcus gallinarum</name>
    <dbReference type="NCBI Taxonomy" id="1353"/>
    <lineage>
        <taxon>Bacteria</taxon>
        <taxon>Bacillati</taxon>
        <taxon>Bacillota</taxon>
        <taxon>Bacilli</taxon>
        <taxon>Lactobacillales</taxon>
        <taxon>Enterococcaceae</taxon>
        <taxon>Enterococcus</taxon>
    </lineage>
</organism>